<reference evidence="10" key="1">
    <citation type="submission" date="2020-02" db="EMBL/GenBank/DDBJ databases">
        <title>Relaxed selection underlies rapid genomic changes in the transitions from sociality to social parasitism in ants.</title>
        <authorList>
            <person name="Bi X."/>
        </authorList>
    </citation>
    <scope>NUCLEOTIDE SEQUENCE</scope>
    <source>
        <strain evidence="10">BGI-DK2013a</strain>
        <tissue evidence="10">Whole body</tissue>
    </source>
</reference>
<dbReference type="GO" id="GO:0005930">
    <property type="term" value="C:axoneme"/>
    <property type="evidence" value="ECO:0007669"/>
    <property type="project" value="TreeGrafter"/>
</dbReference>
<name>A0A836EPB6_9HYME</name>
<evidence type="ECO:0000313" key="10">
    <source>
        <dbReference type="EMBL" id="KAG5311626.1"/>
    </source>
</evidence>
<evidence type="ECO:0000256" key="7">
    <source>
        <dbReference type="ARBA" id="ARBA00023212"/>
    </source>
</evidence>
<dbReference type="Gene3D" id="2.130.10.10">
    <property type="entry name" value="YVTN repeat-like/Quinoprotein amine dehydrogenase"/>
    <property type="match status" value="2"/>
</dbReference>
<evidence type="ECO:0000256" key="4">
    <source>
        <dbReference type="ARBA" id="ARBA00022574"/>
    </source>
</evidence>
<feature type="non-terminal residue" evidence="10">
    <location>
        <position position="1"/>
    </location>
</feature>
<evidence type="ECO:0000256" key="8">
    <source>
        <dbReference type="ARBA" id="ARBA00023273"/>
    </source>
</evidence>
<organism evidence="10 11">
    <name type="scientific">Acromyrmex insinuator</name>
    <dbReference type="NCBI Taxonomy" id="230686"/>
    <lineage>
        <taxon>Eukaryota</taxon>
        <taxon>Metazoa</taxon>
        <taxon>Ecdysozoa</taxon>
        <taxon>Arthropoda</taxon>
        <taxon>Hexapoda</taxon>
        <taxon>Insecta</taxon>
        <taxon>Pterygota</taxon>
        <taxon>Neoptera</taxon>
        <taxon>Endopterygota</taxon>
        <taxon>Hymenoptera</taxon>
        <taxon>Apocrita</taxon>
        <taxon>Aculeata</taxon>
        <taxon>Formicoidea</taxon>
        <taxon>Formicidae</taxon>
        <taxon>Myrmicinae</taxon>
        <taxon>Acromyrmex</taxon>
    </lineage>
</organism>
<dbReference type="SUPFAM" id="SSF50998">
    <property type="entry name" value="Quinoprotein alcohol dehydrogenase-like"/>
    <property type="match status" value="1"/>
</dbReference>
<comment type="subcellular location">
    <subcellularLocation>
        <location evidence="1">Cell projection</location>
        <location evidence="1">Cilium</location>
    </subcellularLocation>
    <subcellularLocation>
        <location evidence="2">Cytoplasm</location>
        <location evidence="2">Cytoskeleton</location>
    </subcellularLocation>
</comment>
<keyword evidence="11" id="KW-1185">Reference proteome</keyword>
<evidence type="ECO:0000256" key="5">
    <source>
        <dbReference type="ARBA" id="ARBA00022737"/>
    </source>
</evidence>
<evidence type="ECO:0000256" key="1">
    <source>
        <dbReference type="ARBA" id="ARBA00004138"/>
    </source>
</evidence>
<keyword evidence="6 9" id="KW-0175">Coiled coil</keyword>
<feature type="non-terminal residue" evidence="10">
    <location>
        <position position="1662"/>
    </location>
</feature>
<dbReference type="EMBL" id="JAANHZ010000354">
    <property type="protein sequence ID" value="KAG5311626.1"/>
    <property type="molecule type" value="Genomic_DNA"/>
</dbReference>
<protein>
    <submittedName>
        <fullName evidence="10">CFA43 protein</fullName>
    </submittedName>
</protein>
<keyword evidence="4" id="KW-0853">WD repeat</keyword>
<dbReference type="GO" id="GO:0003341">
    <property type="term" value="P:cilium movement"/>
    <property type="evidence" value="ECO:0007669"/>
    <property type="project" value="UniProtKB-ARBA"/>
</dbReference>
<dbReference type="PANTHER" id="PTHR14885">
    <property type="entry name" value="CILIA- AND FLAGELLA-ASSOCIATED PROTEIN 43-RELATED"/>
    <property type="match status" value="1"/>
</dbReference>
<sequence>VPRSQVPTRVGLSDAGKTTPLVVHKHSSIMPIGGAARTTPRTKRGRSFRPWIREDTKSGSLKMDQITSYSPCWIRGSKIEEIVWIGKDVLAWCTGVYIVFFHIVKRQQTLYWCWNDATGDGARCISGHVSSPIFAFSERSLNPRILVLEYPSMMRICECVGGCDSGYLAIAFTPNDYLVSLGSYPNFPMIVWCWRTGEKIVIIDTPIRDDIGQIIKITQTGCTIIDYEVKLPQEAMIRGIDWCPNMPTNPLLAITDIDGHVYLSNYDGTNVLRIVFSQRCVICMNIETPVVCWFRGGIILKTTFCQIRYFKKKPTTNVWHKLWYIKSINKPYILIAHPSENKLFYYTLEGYLMQMMFSEGEGITPTIHTYLYHGTKHHFVDFLHPWCHHLAATDDLKELSIFESYSGSKVSKVELDIEGNISALVSHPDDPLIVVVSDRGEMTILGITDPEQPMILAHFCLQKKPLNFIKFSHSGKFLIVAQKETGNCYCVNLQSDAPWEVMAQLQAKGGFVDVVLYDEASANLKVLVLHAILLDVKGTMYESFCSVGQQLHVYNIDTDKRLVNKIIDIVTLPTVFYELCHAPDDPQLLIGSPYFERQLHIVRLQHFKYATLMDAVVTGHHVRLAHVVADRRWIVTCAYDGLVIIRDGTIQQVVAVIPMHHRLDSGNRKAIVSSDGNTVVALGHDGSLVATRIHREIQESTESPPANEKSVYSVDYEQYEKRKEKILSDYASLDPAIRASLTRARINFPAIDEKGFETWEEWQQNMQLREETRFYAAKKAAIAKDLEALKVTIRQLLDANETYSEIEKLPVSAFDLNKAGRDQRLKMAENERENVCIELEHHCASIDRVASWMKATFWDPQIVLGRSIFSFRDDTEVTNYPLTKEDPYFKEHLQLAQFSRDSVSDIYDTFQTWYHYTEEQLQVELSKPVRMYREDEKRKKDLEVEIDPEELAELRAVNGMTTHQFVEQSSYYYSQLESYGFAHVMLDNRYLMHDYKKLLDYFNKLFDDMYATKERETNVIRERNERIYYIDSELRIMFDQSVPQVPVDPQWHPKEKVESIIQVLQDEVKAKPYVSPSQQEILDRQAVEAERIRQLLLADDFRERALIKMMDGVLEIRWEDTIKIDVGKPACMLEKQPEKYTPDDIAAIRKYEADVESLRQERDRYRKILEADYAKINGLLQEGIDKFDAKLNEFFQLKLKVDAAINQLKLRNIRGRMRILARIEDVKEEDGMKKEISEKCQYENTLKEHIQKLNDVYQDMIAQYDALCTCEKEMMKKFHHEFAALSKVNVELLERQYKRRPRVSLRNVAVSDLLNLAKYLVHHTKPAYFPTECADYSKILENLDVRPSELPQSIDASHWDQLTQSRRQKINVELKIKAQQLEITAVERTISVFEDKINACKSNVTLLMDRFRTAREERMMREQDAQVQLVLKKGQVELKLYGECHDAADAILIPREEIEKVNEHIYIAGARKIDVLKRIIDFRYGMLLTEWEHRCLKTRFKELKEDLHSLKDVTVTRDMHTYLKRKAKGLRDDKTAVHLEKEIETMKKSLDKALSKEMNKVEKLRQKIARVKKKNTELDRVITEMNVARWELEYQRDVIGEIRQREHTDQKIRLFKQRSDLIKKLQKNYAELLVLQTEHELLRLRMYPTLGPLQMLDDKDKI</sequence>
<dbReference type="SUPFAM" id="SSF69322">
    <property type="entry name" value="Tricorn protease domain 2"/>
    <property type="match status" value="1"/>
</dbReference>
<gene>
    <name evidence="10" type="primary">Cfap43_0</name>
    <name evidence="10" type="ORF">G6Z75_0003446</name>
</gene>
<evidence type="ECO:0000256" key="6">
    <source>
        <dbReference type="ARBA" id="ARBA00023054"/>
    </source>
</evidence>
<dbReference type="Proteomes" id="UP000667349">
    <property type="component" value="Unassembled WGS sequence"/>
</dbReference>
<evidence type="ECO:0000256" key="3">
    <source>
        <dbReference type="ARBA" id="ARBA00022490"/>
    </source>
</evidence>
<evidence type="ECO:0000256" key="9">
    <source>
        <dbReference type="SAM" id="Coils"/>
    </source>
</evidence>
<comment type="caution">
    <text evidence="10">The sequence shown here is derived from an EMBL/GenBank/DDBJ whole genome shotgun (WGS) entry which is preliminary data.</text>
</comment>
<dbReference type="InterPro" id="IPR011047">
    <property type="entry name" value="Quinoprotein_ADH-like_sf"/>
</dbReference>
<accession>A0A836EPB6</accession>
<proteinExistence type="predicted"/>
<keyword evidence="3" id="KW-0963">Cytoplasm</keyword>
<dbReference type="Pfam" id="PF25828">
    <property type="entry name" value="CC_Cfap43"/>
    <property type="match status" value="1"/>
</dbReference>
<evidence type="ECO:0000256" key="2">
    <source>
        <dbReference type="ARBA" id="ARBA00004245"/>
    </source>
</evidence>
<dbReference type="GO" id="GO:0060271">
    <property type="term" value="P:cilium assembly"/>
    <property type="evidence" value="ECO:0007669"/>
    <property type="project" value="TreeGrafter"/>
</dbReference>
<keyword evidence="8" id="KW-0966">Cell projection</keyword>
<keyword evidence="7" id="KW-0206">Cytoskeleton</keyword>
<evidence type="ECO:0000313" key="11">
    <source>
        <dbReference type="Proteomes" id="UP000667349"/>
    </source>
</evidence>
<feature type="coiled-coil region" evidence="9">
    <location>
        <begin position="1536"/>
        <end position="1581"/>
    </location>
</feature>
<dbReference type="PANTHER" id="PTHR14885:SF1">
    <property type="entry name" value="CILIA- AND FLAGELLA-ASSOCIATED PROTEIN 43"/>
    <property type="match status" value="1"/>
</dbReference>
<keyword evidence="5" id="KW-0677">Repeat</keyword>
<dbReference type="InterPro" id="IPR015943">
    <property type="entry name" value="WD40/YVTN_repeat-like_dom_sf"/>
</dbReference>